<dbReference type="PROSITE" id="PS50846">
    <property type="entry name" value="HMA_2"/>
    <property type="match status" value="2"/>
</dbReference>
<feature type="domain" description="HMA" evidence="2">
    <location>
        <begin position="94"/>
        <end position="157"/>
    </location>
</feature>
<proteinExistence type="predicted"/>
<keyword evidence="4" id="KW-1185">Reference proteome</keyword>
<dbReference type="InterPro" id="IPR044594">
    <property type="entry name" value="HIPP01/3/5/6"/>
</dbReference>
<sequence>MHCEGCAKKIKRTVKHMDGVEDVKADCAANKLTVTGKADPAKIKERLEEKTKKKVEIISPQPKKDGGGGDKKPAEKSETKPVEKKAEEKKPPKESTVVLKIRLHCEGCIKKIMKSILKSKGVDSVSVDASKDLVTVKGTMDVKDLVAHLKEKLKQPVEVVPAKKDGGAAEKKDKEAAGGEKKEKEGEKKEKEKSGDDGKKEGGAAKVDVNKMEYFGYPQPDPSSWFDGGVYGQNFVTDSYHHGYAAQGYVPPHPGHNMQQGYVPVIDYHSQPPQMFSDENPNACSVM</sequence>
<dbReference type="PANTHER" id="PTHR46413:SF1">
    <property type="entry name" value="HEAVY METAL-ASSOCIATED ISOPRENYLATED PLANT PROTEIN 6"/>
    <property type="match status" value="1"/>
</dbReference>
<feature type="domain" description="HMA" evidence="2">
    <location>
        <begin position="1"/>
        <end position="55"/>
    </location>
</feature>
<dbReference type="PANTHER" id="PTHR46413">
    <property type="entry name" value="HEAVY METAL-ASSOCIATED ISOPRENYLATED PLANT PROTEIN 6"/>
    <property type="match status" value="1"/>
</dbReference>
<dbReference type="Proteomes" id="UP000593562">
    <property type="component" value="Unassembled WGS sequence"/>
</dbReference>
<dbReference type="CDD" id="cd00371">
    <property type="entry name" value="HMA"/>
    <property type="match status" value="2"/>
</dbReference>
<accession>A0A7J7DNI1</accession>
<dbReference type="InterPro" id="IPR036163">
    <property type="entry name" value="HMA_dom_sf"/>
</dbReference>
<gene>
    <name evidence="3" type="ORF">HS088_TW05G00597</name>
</gene>
<evidence type="ECO:0000313" key="4">
    <source>
        <dbReference type="Proteomes" id="UP000593562"/>
    </source>
</evidence>
<protein>
    <submittedName>
        <fullName evidence="3">Heavy-metal-associated domain-containing family protein</fullName>
    </submittedName>
</protein>
<dbReference type="Gene3D" id="3.30.70.100">
    <property type="match status" value="2"/>
</dbReference>
<feature type="region of interest" description="Disordered" evidence="1">
    <location>
        <begin position="45"/>
        <end position="94"/>
    </location>
</feature>
<evidence type="ECO:0000259" key="2">
    <source>
        <dbReference type="PROSITE" id="PS50846"/>
    </source>
</evidence>
<name>A0A7J7DNI1_TRIWF</name>
<dbReference type="EMBL" id="JAAARO010000005">
    <property type="protein sequence ID" value="KAF5747867.1"/>
    <property type="molecule type" value="Genomic_DNA"/>
</dbReference>
<comment type="caution">
    <text evidence="3">The sequence shown here is derived from an EMBL/GenBank/DDBJ whole genome shotgun (WGS) entry which is preliminary data.</text>
</comment>
<dbReference type="InParanoid" id="A0A7J7DNI1"/>
<dbReference type="FunCoup" id="A0A7J7DNI1">
    <property type="interactions" value="144"/>
</dbReference>
<dbReference type="InterPro" id="IPR006121">
    <property type="entry name" value="HMA_dom"/>
</dbReference>
<evidence type="ECO:0000256" key="1">
    <source>
        <dbReference type="SAM" id="MobiDB-lite"/>
    </source>
</evidence>
<reference evidence="3 4" key="1">
    <citation type="journal article" date="2020" name="Nat. Commun.">
        <title>Genome of Tripterygium wilfordii and identification of cytochrome P450 involved in triptolide biosynthesis.</title>
        <authorList>
            <person name="Tu L."/>
            <person name="Su P."/>
            <person name="Zhang Z."/>
            <person name="Gao L."/>
            <person name="Wang J."/>
            <person name="Hu T."/>
            <person name="Zhou J."/>
            <person name="Zhang Y."/>
            <person name="Zhao Y."/>
            <person name="Liu Y."/>
            <person name="Song Y."/>
            <person name="Tong Y."/>
            <person name="Lu Y."/>
            <person name="Yang J."/>
            <person name="Xu C."/>
            <person name="Jia M."/>
            <person name="Peters R.J."/>
            <person name="Huang L."/>
            <person name="Gao W."/>
        </authorList>
    </citation>
    <scope>NUCLEOTIDE SEQUENCE [LARGE SCALE GENOMIC DNA]</scope>
    <source>
        <strain evidence="4">cv. XIE 37</strain>
        <tissue evidence="3">Leaf</tissue>
    </source>
</reference>
<evidence type="ECO:0000313" key="3">
    <source>
        <dbReference type="EMBL" id="KAF5747867.1"/>
    </source>
</evidence>
<dbReference type="Pfam" id="PF00403">
    <property type="entry name" value="HMA"/>
    <property type="match status" value="2"/>
</dbReference>
<feature type="region of interest" description="Disordered" evidence="1">
    <location>
        <begin position="158"/>
        <end position="205"/>
    </location>
</feature>
<dbReference type="GO" id="GO:0046872">
    <property type="term" value="F:metal ion binding"/>
    <property type="evidence" value="ECO:0007669"/>
    <property type="project" value="InterPro"/>
</dbReference>
<organism evidence="3 4">
    <name type="scientific">Tripterygium wilfordii</name>
    <name type="common">Thunder God vine</name>
    <dbReference type="NCBI Taxonomy" id="458696"/>
    <lineage>
        <taxon>Eukaryota</taxon>
        <taxon>Viridiplantae</taxon>
        <taxon>Streptophyta</taxon>
        <taxon>Embryophyta</taxon>
        <taxon>Tracheophyta</taxon>
        <taxon>Spermatophyta</taxon>
        <taxon>Magnoliopsida</taxon>
        <taxon>eudicotyledons</taxon>
        <taxon>Gunneridae</taxon>
        <taxon>Pentapetalae</taxon>
        <taxon>rosids</taxon>
        <taxon>fabids</taxon>
        <taxon>Celastrales</taxon>
        <taxon>Celastraceae</taxon>
        <taxon>Tripterygium</taxon>
    </lineage>
</organism>
<feature type="compositionally biased region" description="Basic and acidic residues" evidence="1">
    <location>
        <begin position="45"/>
        <end position="93"/>
    </location>
</feature>
<dbReference type="SUPFAM" id="SSF55008">
    <property type="entry name" value="HMA, heavy metal-associated domain"/>
    <property type="match status" value="2"/>
</dbReference>
<dbReference type="AlphaFoldDB" id="A0A7J7DNI1"/>